<sequence>MIASKTGDSAIIPASEAERKRSVQFADSALARSEIIALIGLVCLEAEHDEILGSDLRDTTKLERLGRSGLDERLSIHSLLGDEDNGRVISFPNLERCHR</sequence>
<organism evidence="1 2">
    <name type="scientific">Bradyrhizobium cajani</name>
    <dbReference type="NCBI Taxonomy" id="1928661"/>
    <lineage>
        <taxon>Bacteria</taxon>
        <taxon>Pseudomonadati</taxon>
        <taxon>Pseudomonadota</taxon>
        <taxon>Alphaproteobacteria</taxon>
        <taxon>Hyphomicrobiales</taxon>
        <taxon>Nitrobacteraceae</taxon>
        <taxon>Bradyrhizobium</taxon>
    </lineage>
</organism>
<keyword evidence="2" id="KW-1185">Reference proteome</keyword>
<evidence type="ECO:0000313" key="1">
    <source>
        <dbReference type="EMBL" id="MVT73500.1"/>
    </source>
</evidence>
<dbReference type="Proteomes" id="UP000449969">
    <property type="component" value="Unassembled WGS sequence"/>
</dbReference>
<name>A0A844TFW0_9BRAD</name>
<dbReference type="AlphaFoldDB" id="A0A844TFW0"/>
<protein>
    <submittedName>
        <fullName evidence="1">Uncharacterized protein</fullName>
    </submittedName>
</protein>
<comment type="caution">
    <text evidence="1">The sequence shown here is derived from an EMBL/GenBank/DDBJ whole genome shotgun (WGS) entry which is preliminary data.</text>
</comment>
<dbReference type="RefSeq" id="WP_157329466.1">
    <property type="nucleotide sequence ID" value="NZ_JANADL010000005.1"/>
</dbReference>
<accession>A0A844TFW0</accession>
<gene>
    <name evidence="1" type="ORF">GPL20_10405</name>
</gene>
<proteinExistence type="predicted"/>
<evidence type="ECO:0000313" key="2">
    <source>
        <dbReference type="Proteomes" id="UP000449969"/>
    </source>
</evidence>
<reference evidence="1 2" key="1">
    <citation type="submission" date="2019-12" db="EMBL/GenBank/DDBJ databases">
        <title>Draft genome sequences Bradyrhizobium cajani AMBPC1010, Bradyrhizobium pachyrhizi AMBPC1040 and Bradyrhizobium yuanmingense ALSPC3051, three plant growth promoting strains isolated from nodules of Cajanus cajan L. in Dominican Republic.</title>
        <authorList>
            <person name="Flores-Felix J.D."/>
            <person name="Araujo J."/>
            <person name="Diaz-Alcantara C."/>
            <person name="Gonzalez-Andres F."/>
            <person name="Velazquez E."/>
        </authorList>
    </citation>
    <scope>NUCLEOTIDE SEQUENCE [LARGE SCALE GENOMIC DNA]</scope>
    <source>
        <strain evidence="1 2">1010</strain>
    </source>
</reference>
<dbReference type="EMBL" id="WQNE01000006">
    <property type="protein sequence ID" value="MVT73500.1"/>
    <property type="molecule type" value="Genomic_DNA"/>
</dbReference>